<organism evidence="3 4">
    <name type="scientific">Acorus gramineus</name>
    <name type="common">Dwarf sweet flag</name>
    <dbReference type="NCBI Taxonomy" id="55184"/>
    <lineage>
        <taxon>Eukaryota</taxon>
        <taxon>Viridiplantae</taxon>
        <taxon>Streptophyta</taxon>
        <taxon>Embryophyta</taxon>
        <taxon>Tracheophyta</taxon>
        <taxon>Spermatophyta</taxon>
        <taxon>Magnoliopsida</taxon>
        <taxon>Liliopsida</taxon>
        <taxon>Acoraceae</taxon>
        <taxon>Acorus</taxon>
    </lineage>
</organism>
<dbReference type="Pfam" id="PF05695">
    <property type="entry name" value="Ycf2"/>
    <property type="match status" value="1"/>
</dbReference>
<dbReference type="InterPro" id="IPR056777">
    <property type="entry name" value="Ycf2_N"/>
</dbReference>
<evidence type="ECO:0000259" key="2">
    <source>
        <dbReference type="Pfam" id="PF05695"/>
    </source>
</evidence>
<dbReference type="Proteomes" id="UP001179952">
    <property type="component" value="Unassembled WGS sequence"/>
</dbReference>
<feature type="domain" description="Ycf2 N-terminal" evidence="2">
    <location>
        <begin position="1"/>
        <end position="213"/>
    </location>
</feature>
<name>A0AAV9A3H7_ACOGR</name>
<evidence type="ECO:0000313" key="3">
    <source>
        <dbReference type="EMBL" id="KAK1258659.1"/>
    </source>
</evidence>
<feature type="transmembrane region" description="Helical" evidence="1">
    <location>
        <begin position="64"/>
        <end position="82"/>
    </location>
</feature>
<proteinExistence type="predicted"/>
<dbReference type="EMBL" id="JAUJYN010000014">
    <property type="protein sequence ID" value="KAK1258659.1"/>
    <property type="molecule type" value="Genomic_DNA"/>
</dbReference>
<reference evidence="3" key="1">
    <citation type="journal article" date="2023" name="Nat. Commun.">
        <title>Diploid and tetraploid genomes of Acorus and the evolution of monocots.</title>
        <authorList>
            <person name="Ma L."/>
            <person name="Liu K.W."/>
            <person name="Li Z."/>
            <person name="Hsiao Y.Y."/>
            <person name="Qi Y."/>
            <person name="Fu T."/>
            <person name="Tang G.D."/>
            <person name="Zhang D."/>
            <person name="Sun W.H."/>
            <person name="Liu D.K."/>
            <person name="Li Y."/>
            <person name="Chen G.Z."/>
            <person name="Liu X.D."/>
            <person name="Liao X.Y."/>
            <person name="Jiang Y.T."/>
            <person name="Yu X."/>
            <person name="Hao Y."/>
            <person name="Huang J."/>
            <person name="Zhao X.W."/>
            <person name="Ke S."/>
            <person name="Chen Y.Y."/>
            <person name="Wu W.L."/>
            <person name="Hsu J.L."/>
            <person name="Lin Y.F."/>
            <person name="Huang M.D."/>
            <person name="Li C.Y."/>
            <person name="Huang L."/>
            <person name="Wang Z.W."/>
            <person name="Zhao X."/>
            <person name="Zhong W.Y."/>
            <person name="Peng D.H."/>
            <person name="Ahmad S."/>
            <person name="Lan S."/>
            <person name="Zhang J.S."/>
            <person name="Tsai W.C."/>
            <person name="Van de Peer Y."/>
            <person name="Liu Z.J."/>
        </authorList>
    </citation>
    <scope>NUCLEOTIDE SEQUENCE</scope>
    <source>
        <strain evidence="3">SCP</strain>
    </source>
</reference>
<comment type="caution">
    <text evidence="3">The sequence shown here is derived from an EMBL/GenBank/DDBJ whole genome shotgun (WGS) entry which is preliminary data.</text>
</comment>
<evidence type="ECO:0000256" key="1">
    <source>
        <dbReference type="SAM" id="Phobius"/>
    </source>
</evidence>
<accession>A0AAV9A3H7</accession>
<keyword evidence="1" id="KW-1133">Transmembrane helix</keyword>
<dbReference type="AlphaFoldDB" id="A0AAV9A3H7"/>
<gene>
    <name evidence="3" type="ORF">QJS04_geneDACA019256</name>
</gene>
<sequence length="224" mass="26296">MKRHQFRFWIFELREILREIKNSPHFLDSWTKFDSQERLMKLFDPRIWSILLSRDSQGSTSNRYFIIKGLVLLVVAVLISRINNRNMVERKNLYLRGLLPIPMNSIGPGNETLEESFWSSDINRLIVLLLYLPKGKKTSESCFMDPKESLWLFPINKINQKRIMPESNRGSRWWRNRIGKKRDSSCKISNKTVAGIEISSKEKDLKYLEFLFTLGPAGSPFPPS</sequence>
<keyword evidence="1" id="KW-0812">Transmembrane</keyword>
<keyword evidence="1" id="KW-0472">Membrane</keyword>
<reference evidence="3" key="2">
    <citation type="submission" date="2023-06" db="EMBL/GenBank/DDBJ databases">
        <authorList>
            <person name="Ma L."/>
            <person name="Liu K.-W."/>
            <person name="Li Z."/>
            <person name="Hsiao Y.-Y."/>
            <person name="Qi Y."/>
            <person name="Fu T."/>
            <person name="Tang G."/>
            <person name="Zhang D."/>
            <person name="Sun W.-H."/>
            <person name="Liu D.-K."/>
            <person name="Li Y."/>
            <person name="Chen G.-Z."/>
            <person name="Liu X.-D."/>
            <person name="Liao X.-Y."/>
            <person name="Jiang Y.-T."/>
            <person name="Yu X."/>
            <person name="Hao Y."/>
            <person name="Huang J."/>
            <person name="Zhao X.-W."/>
            <person name="Ke S."/>
            <person name="Chen Y.-Y."/>
            <person name="Wu W.-L."/>
            <person name="Hsu J.-L."/>
            <person name="Lin Y.-F."/>
            <person name="Huang M.-D."/>
            <person name="Li C.-Y."/>
            <person name="Huang L."/>
            <person name="Wang Z.-W."/>
            <person name="Zhao X."/>
            <person name="Zhong W.-Y."/>
            <person name="Peng D.-H."/>
            <person name="Ahmad S."/>
            <person name="Lan S."/>
            <person name="Zhang J.-S."/>
            <person name="Tsai W.-C."/>
            <person name="Van De Peer Y."/>
            <person name="Liu Z.-J."/>
        </authorList>
    </citation>
    <scope>NUCLEOTIDE SEQUENCE</scope>
    <source>
        <strain evidence="3">SCP</strain>
        <tissue evidence="3">Leaves</tissue>
    </source>
</reference>
<protein>
    <submittedName>
        <fullName evidence="3">Protein ycf2</fullName>
    </submittedName>
</protein>
<keyword evidence="4" id="KW-1185">Reference proteome</keyword>
<evidence type="ECO:0000313" key="4">
    <source>
        <dbReference type="Proteomes" id="UP001179952"/>
    </source>
</evidence>